<protein>
    <submittedName>
        <fullName evidence="2">Uncharacterized protein</fullName>
    </submittedName>
</protein>
<feature type="region of interest" description="Disordered" evidence="1">
    <location>
        <begin position="228"/>
        <end position="255"/>
    </location>
</feature>
<evidence type="ECO:0000313" key="3">
    <source>
        <dbReference type="Proteomes" id="UP000028990"/>
    </source>
</evidence>
<dbReference type="EMBL" id="KN124379">
    <property type="protein sequence ID" value="KFO21410.1"/>
    <property type="molecule type" value="Genomic_DNA"/>
</dbReference>
<evidence type="ECO:0000313" key="2">
    <source>
        <dbReference type="EMBL" id="KFO21410.1"/>
    </source>
</evidence>
<accession>A0A091CUP8</accession>
<name>A0A091CUP8_FUKDA</name>
<reference evidence="2 3" key="1">
    <citation type="submission" date="2013-11" db="EMBL/GenBank/DDBJ databases">
        <title>The Damaraland mole rat (Fukomys damarensis) genome and evolution of African mole rats.</title>
        <authorList>
            <person name="Gladyshev V.N."/>
            <person name="Fang X."/>
        </authorList>
    </citation>
    <scope>NUCLEOTIDE SEQUENCE [LARGE SCALE GENOMIC DNA]</scope>
    <source>
        <tissue evidence="2">Liver</tissue>
    </source>
</reference>
<gene>
    <name evidence="2" type="ORF">H920_17204</name>
</gene>
<feature type="compositionally biased region" description="Basic and acidic residues" evidence="1">
    <location>
        <begin position="245"/>
        <end position="255"/>
    </location>
</feature>
<keyword evidence="3" id="KW-1185">Reference proteome</keyword>
<organism evidence="2 3">
    <name type="scientific">Fukomys damarensis</name>
    <name type="common">Damaraland mole rat</name>
    <name type="synonym">Cryptomys damarensis</name>
    <dbReference type="NCBI Taxonomy" id="885580"/>
    <lineage>
        <taxon>Eukaryota</taxon>
        <taxon>Metazoa</taxon>
        <taxon>Chordata</taxon>
        <taxon>Craniata</taxon>
        <taxon>Vertebrata</taxon>
        <taxon>Euteleostomi</taxon>
        <taxon>Mammalia</taxon>
        <taxon>Eutheria</taxon>
        <taxon>Euarchontoglires</taxon>
        <taxon>Glires</taxon>
        <taxon>Rodentia</taxon>
        <taxon>Hystricomorpha</taxon>
        <taxon>Bathyergidae</taxon>
        <taxon>Fukomys</taxon>
    </lineage>
</organism>
<sequence>MRMRSPRGCLRGLNTPSHHPLILTAKAAQTGAFPISQEVALELNGPVYSVHWEESTHAQTLNMACALWNQPSQASIFRNERGVCVIHNHIGNSDHELTLRRIRTGATYVIFEPSQRMATSLKPLWFIASTLKSTGRPQAASAAEEAPRGERTASRRPPGSETEHLQGQLGTGQGHHNEEQDPPWTENSQLCLLSRNSIQMQGGLRVGTTPLTGVLMGSTRASLLSCRSTEDAAPPEGSRWAVVEPTRDLRLEPRE</sequence>
<dbReference type="AlphaFoldDB" id="A0A091CUP8"/>
<dbReference type="Proteomes" id="UP000028990">
    <property type="component" value="Unassembled WGS sequence"/>
</dbReference>
<feature type="region of interest" description="Disordered" evidence="1">
    <location>
        <begin position="136"/>
        <end position="185"/>
    </location>
</feature>
<proteinExistence type="predicted"/>
<evidence type="ECO:0000256" key="1">
    <source>
        <dbReference type="SAM" id="MobiDB-lite"/>
    </source>
</evidence>